<feature type="compositionally biased region" description="Polar residues" evidence="3">
    <location>
        <begin position="318"/>
        <end position="328"/>
    </location>
</feature>
<feature type="domain" description="Putative zinc-finger" evidence="5">
    <location>
        <begin position="3"/>
        <end position="36"/>
    </location>
</feature>
<dbReference type="Proteomes" id="UP001596044">
    <property type="component" value="Unassembled WGS sequence"/>
</dbReference>
<evidence type="ECO:0000313" key="7">
    <source>
        <dbReference type="Proteomes" id="UP001596044"/>
    </source>
</evidence>
<gene>
    <name evidence="6" type="ORF">ACFPOG_18720</name>
</gene>
<name>A0ABW0KC56_9BACL</name>
<accession>A0ABW0KC56</accession>
<feature type="compositionally biased region" description="Low complexity" evidence="3">
    <location>
        <begin position="208"/>
        <end position="225"/>
    </location>
</feature>
<evidence type="ECO:0000256" key="1">
    <source>
        <dbReference type="ARBA" id="ARBA00024353"/>
    </source>
</evidence>
<keyword evidence="7" id="KW-1185">Reference proteome</keyword>
<keyword evidence="4" id="KW-1133">Transmembrane helix</keyword>
<dbReference type="Gene3D" id="1.10.10.1320">
    <property type="entry name" value="Anti-sigma factor, zinc-finger domain"/>
    <property type="match status" value="1"/>
</dbReference>
<proteinExistence type="inferred from homology"/>
<keyword evidence="4" id="KW-0472">Membrane</keyword>
<keyword evidence="4" id="KW-0812">Transmembrane</keyword>
<dbReference type="InterPro" id="IPR041916">
    <property type="entry name" value="Anti_sigma_zinc_sf"/>
</dbReference>
<evidence type="ECO:0000256" key="4">
    <source>
        <dbReference type="SAM" id="Phobius"/>
    </source>
</evidence>
<dbReference type="InterPro" id="IPR027383">
    <property type="entry name" value="Znf_put"/>
</dbReference>
<dbReference type="RefSeq" id="WP_270885578.1">
    <property type="nucleotide sequence ID" value="NZ_JAQFVF010000089.1"/>
</dbReference>
<reference evidence="7" key="1">
    <citation type="journal article" date="2019" name="Int. J. Syst. Evol. Microbiol.">
        <title>The Global Catalogue of Microorganisms (GCM) 10K type strain sequencing project: providing services to taxonomists for standard genome sequencing and annotation.</title>
        <authorList>
            <consortium name="The Broad Institute Genomics Platform"/>
            <consortium name="The Broad Institute Genome Sequencing Center for Infectious Disease"/>
            <person name="Wu L."/>
            <person name="Ma J."/>
        </authorList>
    </citation>
    <scope>NUCLEOTIDE SEQUENCE [LARGE SCALE GENOMIC DNA]</scope>
    <source>
        <strain evidence="7">KACC 11904</strain>
    </source>
</reference>
<feature type="region of interest" description="Disordered" evidence="3">
    <location>
        <begin position="157"/>
        <end position="328"/>
    </location>
</feature>
<comment type="caution">
    <text evidence="6">The sequence shown here is derived from an EMBL/GenBank/DDBJ whole genome shotgun (WGS) entry which is preliminary data.</text>
</comment>
<feature type="compositionally biased region" description="Low complexity" evidence="3">
    <location>
        <begin position="163"/>
        <end position="176"/>
    </location>
</feature>
<evidence type="ECO:0000259" key="5">
    <source>
        <dbReference type="Pfam" id="PF13490"/>
    </source>
</evidence>
<feature type="compositionally biased region" description="Polar residues" evidence="3">
    <location>
        <begin position="77"/>
        <end position="95"/>
    </location>
</feature>
<organism evidence="6 7">
    <name type="scientific">Paenibacillus aestuarii</name>
    <dbReference type="NCBI Taxonomy" id="516965"/>
    <lineage>
        <taxon>Bacteria</taxon>
        <taxon>Bacillati</taxon>
        <taxon>Bacillota</taxon>
        <taxon>Bacilli</taxon>
        <taxon>Bacillales</taxon>
        <taxon>Paenibacillaceae</taxon>
        <taxon>Paenibacillus</taxon>
    </lineage>
</organism>
<sequence length="410" mass="43782">MNCQEVMELMQRHLDEDLNTQEEMELQDHLRHCQECTEMFERLQRLSQELTQLPKVVPPYSLVDALIPQLDEIDKSTAQSTSESLTTHGTTQQHSVNKDEGQRPHRKWTRRLESQFSWKFASGVIAAGLIIGFFAFNMKHPVLDNADGLLPPKASQEIASGSAAQQRTAADAAGAANSKRMAPGDSPQASAAVTAPSADLQQPATQPADGGSAQSQSPSQAASDATLEKPQPLKGADAGTPTPKMAPSTSEPARMKSPGASEKAATESVPAPTAPTAPSPTPEPQVSEPPQGARIQATEPPPASSPVAGPKEPRAKAPNTNGVFSLMTQSPAPLKSLTGTYEAMIENHHVVIRNSTSQEVVYTSTYQGEESDEITLGEWSKDDKLTYQVKASGTAKSIVIDVKTKTESST</sequence>
<feature type="region of interest" description="Disordered" evidence="3">
    <location>
        <begin position="77"/>
        <end position="106"/>
    </location>
</feature>
<feature type="compositionally biased region" description="Pro residues" evidence="3">
    <location>
        <begin position="272"/>
        <end position="283"/>
    </location>
</feature>
<evidence type="ECO:0000256" key="3">
    <source>
        <dbReference type="SAM" id="MobiDB-lite"/>
    </source>
</evidence>
<evidence type="ECO:0000313" key="6">
    <source>
        <dbReference type="EMBL" id="MFC5450287.1"/>
    </source>
</evidence>
<comment type="similarity">
    <text evidence="1">Belongs to the zinc-associated anti-sigma factor (ZAS) superfamily. Anti-sigma-W factor family.</text>
</comment>
<dbReference type="EMBL" id="JBHSMJ010000025">
    <property type="protein sequence ID" value="MFC5450287.1"/>
    <property type="molecule type" value="Genomic_DNA"/>
</dbReference>
<evidence type="ECO:0000256" key="2">
    <source>
        <dbReference type="ARBA" id="ARBA00024438"/>
    </source>
</evidence>
<protein>
    <recommendedName>
        <fullName evidence="2">Anti-sigma-W factor RsiW</fullName>
    </recommendedName>
</protein>
<dbReference type="Pfam" id="PF13490">
    <property type="entry name" value="zf-HC2"/>
    <property type="match status" value="1"/>
</dbReference>
<feature type="transmembrane region" description="Helical" evidence="4">
    <location>
        <begin position="116"/>
        <end position="136"/>
    </location>
</feature>